<name>A0A8B8AUL6_CRAVI</name>
<dbReference type="Pfam" id="PF00092">
    <property type="entry name" value="VWA"/>
    <property type="match status" value="1"/>
</dbReference>
<feature type="compositionally biased region" description="Basic and acidic residues" evidence="1">
    <location>
        <begin position="1013"/>
        <end position="1026"/>
    </location>
</feature>
<proteinExistence type="predicted"/>
<keyword evidence="3" id="KW-1185">Reference proteome</keyword>
<feature type="region of interest" description="Disordered" evidence="1">
    <location>
        <begin position="788"/>
        <end position="813"/>
    </location>
</feature>
<dbReference type="KEGG" id="cvn:111105131"/>
<dbReference type="Gene3D" id="2.60.120.200">
    <property type="match status" value="1"/>
</dbReference>
<evidence type="ECO:0000313" key="4">
    <source>
        <dbReference type="RefSeq" id="XP_022295012.1"/>
    </source>
</evidence>
<feature type="compositionally biased region" description="Low complexity" evidence="1">
    <location>
        <begin position="845"/>
        <end position="855"/>
    </location>
</feature>
<feature type="compositionally biased region" description="Basic and acidic residues" evidence="1">
    <location>
        <begin position="635"/>
        <end position="658"/>
    </location>
</feature>
<dbReference type="AlphaFoldDB" id="A0A8B8AUL6"/>
<evidence type="ECO:0000313" key="3">
    <source>
        <dbReference type="Proteomes" id="UP000694844"/>
    </source>
</evidence>
<dbReference type="InterPro" id="IPR002035">
    <property type="entry name" value="VWF_A"/>
</dbReference>
<reference evidence="4" key="1">
    <citation type="submission" date="2025-08" db="UniProtKB">
        <authorList>
            <consortium name="RefSeq"/>
        </authorList>
    </citation>
    <scope>IDENTIFICATION</scope>
    <source>
        <tissue evidence="4">Whole sample</tissue>
    </source>
</reference>
<gene>
    <name evidence="4" type="primary">LOC111105131</name>
</gene>
<dbReference type="OrthoDB" id="6124873at2759"/>
<organism evidence="3 4">
    <name type="scientific">Crassostrea virginica</name>
    <name type="common">Eastern oyster</name>
    <dbReference type="NCBI Taxonomy" id="6565"/>
    <lineage>
        <taxon>Eukaryota</taxon>
        <taxon>Metazoa</taxon>
        <taxon>Spiralia</taxon>
        <taxon>Lophotrochozoa</taxon>
        <taxon>Mollusca</taxon>
        <taxon>Bivalvia</taxon>
        <taxon>Autobranchia</taxon>
        <taxon>Pteriomorphia</taxon>
        <taxon>Ostreida</taxon>
        <taxon>Ostreoidea</taxon>
        <taxon>Ostreidae</taxon>
        <taxon>Crassostrea</taxon>
    </lineage>
</organism>
<feature type="region of interest" description="Disordered" evidence="1">
    <location>
        <begin position="838"/>
        <end position="873"/>
    </location>
</feature>
<dbReference type="PROSITE" id="PS50234">
    <property type="entry name" value="VWFA"/>
    <property type="match status" value="1"/>
</dbReference>
<dbReference type="CDD" id="cd00198">
    <property type="entry name" value="vWFA"/>
    <property type="match status" value="1"/>
</dbReference>
<feature type="compositionally biased region" description="Basic and acidic residues" evidence="1">
    <location>
        <begin position="963"/>
        <end position="988"/>
    </location>
</feature>
<dbReference type="InterPro" id="IPR013320">
    <property type="entry name" value="ConA-like_dom_sf"/>
</dbReference>
<feature type="region of interest" description="Disordered" evidence="1">
    <location>
        <begin position="939"/>
        <end position="1026"/>
    </location>
</feature>
<protein>
    <submittedName>
        <fullName evidence="4">Protein PIF-like</fullName>
    </submittedName>
</protein>
<feature type="region of interest" description="Disordered" evidence="1">
    <location>
        <begin position="635"/>
        <end position="661"/>
    </location>
</feature>
<feature type="compositionally biased region" description="Basic and acidic residues" evidence="1">
    <location>
        <begin position="896"/>
        <end position="907"/>
    </location>
</feature>
<dbReference type="Proteomes" id="UP000694844">
    <property type="component" value="Chromosome 7"/>
</dbReference>
<feature type="region of interest" description="Disordered" evidence="1">
    <location>
        <begin position="723"/>
        <end position="742"/>
    </location>
</feature>
<feature type="compositionally biased region" description="Basic and acidic residues" evidence="1">
    <location>
        <begin position="788"/>
        <end position="799"/>
    </location>
</feature>
<feature type="compositionally biased region" description="Polar residues" evidence="1">
    <location>
        <begin position="990"/>
        <end position="999"/>
    </location>
</feature>
<dbReference type="InterPro" id="IPR036465">
    <property type="entry name" value="vWFA_dom_sf"/>
</dbReference>
<feature type="region of interest" description="Disordered" evidence="1">
    <location>
        <begin position="896"/>
        <end position="922"/>
    </location>
</feature>
<accession>A0A8B8AUL6</accession>
<feature type="domain" description="VWFA" evidence="2">
    <location>
        <begin position="27"/>
        <end position="175"/>
    </location>
</feature>
<evidence type="ECO:0000256" key="1">
    <source>
        <dbReference type="SAM" id="MobiDB-lite"/>
    </source>
</evidence>
<dbReference type="GeneID" id="111105131"/>
<dbReference type="SUPFAM" id="SSF49899">
    <property type="entry name" value="Concanavalin A-like lectins/glucanases"/>
    <property type="match status" value="1"/>
</dbReference>
<feature type="compositionally biased region" description="Polar residues" evidence="1">
    <location>
        <begin position="953"/>
        <end position="962"/>
    </location>
</feature>
<sequence length="1165" mass="131475">MATEEMFRELSHTTSPTADWINCDLVDVAFLIPTSNDVSKTEIGDLKRMLLFLLRGMPVAESETRIGVVPYGSNNGDNIHLSGDRMFLGRSVLSLQASDGSSNLSEGLKMAQRLLSKDKRYAIPRVVVTVHKNVSEKSFTEAMRQATKMAEDDVRLITIGIGSRDLGQLAWAEELTYNLTFTRDLVNVTRDIQKYICKAINTPKSHKGTPIKSVPLSTTPTVLEEQNKEIEETLDHDLSTAICSEASWLNGVGYVSVEGYPEKFAMCYRGLHNVMTVSYKTCPFGQQWSRKDMTCIQSYRQETTTEYNQLCQLAPVPGRSDKFRQRTAKETWLEFDCPDGTAFSEENCGCSIFRTAQYMAKQQQGLDSCNPELYLPFCDDLKDFSGKDTYVQRVGHVRVREGKAYFDGASSLFIPRFSGIEYGDTVVIQLKYLAENEDDNTENNTDPNNDDPEFSLISNGICHDENCESPSVTIRSKMGETIFQTSSTIDDVTIVSEHSRRKRDTEYQEEEHSVLESLITEDSNMNEDDIILQESTLSSNDSQDSQEILNDVQHEYQDEIESNIADRDNKSQVQNNLVLSGPLSLLTDSTHNDFDIILEPIDIDLLIPTTTVKTPTLDDDLGKIIDSDDSVPKKGDIVRDKLEKKDDDSGTPDDDHVPNNDIILNSTDESNILDEMKGFNSEENVGDIDIVQNKVNFDIVFDNSGNKMDDLIDDIKGIVKNNGIKNRDNRNEESMNLNNKSEDIDNESIFKVESNNKDNKDVFKSQDDDSRVEKENLFDDITFHVSVKSDDDVGDHDNNTDSEEEDASGVRLIHDVDDDVKDDISRILDFQLDSSIDTSKEDLNDSTNDLNNTESGVKNKEMQIPGGDDVFKIQDDDSREEKENLLDDISFHVSVKSDDDIGDHDNNTDSEEEDASGVRFIQHVDDDVKDDISKIVDFQLDSSIDTSKEDLNDSTNDSNYTESDVKSKEMQISVGEDKVDTSQDREDTSATDNVYVTDSTSEESNETGISVDTKYDDISSSDDTSKDKDVLSVKIMTNESSRTDSSKDPEKQAQWKTVTLKIKDGVIQASVDGRREDEKYFRGRIKPTQSGFHIGSGTGGNNFKGYIDEVYIYLCDPHLETEEEKYKRLLHERRQHLSEDHKADSWDPKCDYLNPKAQDWLQERK</sequence>
<dbReference type="RefSeq" id="XP_022295012.1">
    <property type="nucleotide sequence ID" value="XM_022439304.1"/>
</dbReference>
<dbReference type="SUPFAM" id="SSF53300">
    <property type="entry name" value="vWA-like"/>
    <property type="match status" value="1"/>
</dbReference>
<dbReference type="Gene3D" id="3.40.50.410">
    <property type="entry name" value="von Willebrand factor, type A domain"/>
    <property type="match status" value="1"/>
</dbReference>
<evidence type="ECO:0000259" key="2">
    <source>
        <dbReference type="PROSITE" id="PS50234"/>
    </source>
</evidence>